<dbReference type="EMBL" id="BAABME010001651">
    <property type="protein sequence ID" value="GAA0150762.1"/>
    <property type="molecule type" value="Genomic_DNA"/>
</dbReference>
<feature type="region of interest" description="Disordered" evidence="1">
    <location>
        <begin position="1"/>
        <end position="75"/>
    </location>
</feature>
<feature type="compositionally biased region" description="Basic and acidic residues" evidence="1">
    <location>
        <begin position="15"/>
        <end position="30"/>
    </location>
</feature>
<feature type="compositionally biased region" description="Polar residues" evidence="1">
    <location>
        <begin position="66"/>
        <end position="75"/>
    </location>
</feature>
<proteinExistence type="predicted"/>
<feature type="region of interest" description="Disordered" evidence="1">
    <location>
        <begin position="90"/>
        <end position="161"/>
    </location>
</feature>
<keyword evidence="3" id="KW-1185">Reference proteome</keyword>
<evidence type="ECO:0000256" key="1">
    <source>
        <dbReference type="SAM" id="MobiDB-lite"/>
    </source>
</evidence>
<dbReference type="Proteomes" id="UP001454036">
    <property type="component" value="Unassembled WGS sequence"/>
</dbReference>
<gene>
    <name evidence="2" type="ORF">LIER_09627</name>
</gene>
<sequence>MPFTAQRNAVPMPRKAIDTEKESTKRKSELSQKAMRLTGRIVTISGGRAGGGDSRNSRKNYARRQVYSSASSPMTAQTISFLDAELHGLELPHDDPVTSVPPLGQEPGKSKKRGRENHPCVMSTRSKVQEERDNSPKERESDKKPIPHEEIVKIPFGEDEPEKTFQMGTLLEETHREGLIRLIREYRDIFA</sequence>
<protein>
    <submittedName>
        <fullName evidence="2">Uncharacterized protein</fullName>
    </submittedName>
</protein>
<comment type="caution">
    <text evidence="2">The sequence shown here is derived from an EMBL/GenBank/DDBJ whole genome shotgun (WGS) entry which is preliminary data.</text>
</comment>
<reference evidence="2 3" key="1">
    <citation type="submission" date="2024-01" db="EMBL/GenBank/DDBJ databases">
        <title>The complete chloroplast genome sequence of Lithospermum erythrorhizon: insights into the phylogenetic relationship among Boraginaceae species and the maternal lineages of purple gromwells.</title>
        <authorList>
            <person name="Okada T."/>
            <person name="Watanabe K."/>
        </authorList>
    </citation>
    <scope>NUCLEOTIDE SEQUENCE [LARGE SCALE GENOMIC DNA]</scope>
</reference>
<accession>A0AAV3PL88</accession>
<evidence type="ECO:0000313" key="2">
    <source>
        <dbReference type="EMBL" id="GAA0150762.1"/>
    </source>
</evidence>
<organism evidence="2 3">
    <name type="scientific">Lithospermum erythrorhizon</name>
    <name type="common">Purple gromwell</name>
    <name type="synonym">Lithospermum officinale var. erythrorhizon</name>
    <dbReference type="NCBI Taxonomy" id="34254"/>
    <lineage>
        <taxon>Eukaryota</taxon>
        <taxon>Viridiplantae</taxon>
        <taxon>Streptophyta</taxon>
        <taxon>Embryophyta</taxon>
        <taxon>Tracheophyta</taxon>
        <taxon>Spermatophyta</taxon>
        <taxon>Magnoliopsida</taxon>
        <taxon>eudicotyledons</taxon>
        <taxon>Gunneridae</taxon>
        <taxon>Pentapetalae</taxon>
        <taxon>asterids</taxon>
        <taxon>lamiids</taxon>
        <taxon>Boraginales</taxon>
        <taxon>Boraginaceae</taxon>
        <taxon>Boraginoideae</taxon>
        <taxon>Lithospermeae</taxon>
        <taxon>Lithospermum</taxon>
    </lineage>
</organism>
<name>A0AAV3PL88_LITER</name>
<dbReference type="AlphaFoldDB" id="A0AAV3PL88"/>
<feature type="compositionally biased region" description="Basic and acidic residues" evidence="1">
    <location>
        <begin position="127"/>
        <end position="152"/>
    </location>
</feature>
<evidence type="ECO:0000313" key="3">
    <source>
        <dbReference type="Proteomes" id="UP001454036"/>
    </source>
</evidence>